<reference evidence="1 2" key="1">
    <citation type="submission" date="2019-09" db="EMBL/GenBank/DDBJ databases">
        <authorList>
            <person name="Wang X."/>
        </authorList>
    </citation>
    <scope>NUCLEOTIDE SEQUENCE [LARGE SCALE GENOMIC DNA]</scope>
    <source>
        <strain evidence="1 2">CICC 11023</strain>
    </source>
</reference>
<dbReference type="OrthoDB" id="4734638at2"/>
<dbReference type="RefSeq" id="WP_150406733.1">
    <property type="nucleotide sequence ID" value="NZ_JBHJYQ010000002.1"/>
</dbReference>
<organism evidence="1 2">
    <name type="scientific">Nocardia colli</name>
    <dbReference type="NCBI Taxonomy" id="2545717"/>
    <lineage>
        <taxon>Bacteria</taxon>
        <taxon>Bacillati</taxon>
        <taxon>Actinomycetota</taxon>
        <taxon>Actinomycetes</taxon>
        <taxon>Mycobacteriales</taxon>
        <taxon>Nocardiaceae</taxon>
        <taxon>Nocardia</taxon>
    </lineage>
</organism>
<dbReference type="EMBL" id="VXLC01000025">
    <property type="protein sequence ID" value="KAA8883805.1"/>
    <property type="molecule type" value="Genomic_DNA"/>
</dbReference>
<dbReference type="AlphaFoldDB" id="A0A5N0E6L7"/>
<dbReference type="Proteomes" id="UP000323876">
    <property type="component" value="Unassembled WGS sequence"/>
</dbReference>
<accession>A0A5N0E6L7</accession>
<evidence type="ECO:0008006" key="3">
    <source>
        <dbReference type="Google" id="ProtNLM"/>
    </source>
</evidence>
<sequence length="111" mass="11152">MTDEINIAPGEVKQSGSTISTEATEARAALTPMFDSAQPAADGNKGFASGPALVTYASGLKAEMEGTITDLETTGQKIVAAAETLQGMDADNATGISRVATALNGLGKPPP</sequence>
<dbReference type="Gene3D" id="1.10.287.1060">
    <property type="entry name" value="ESAT-6-like"/>
    <property type="match status" value="1"/>
</dbReference>
<evidence type="ECO:0000313" key="1">
    <source>
        <dbReference type="EMBL" id="KAA8883805.1"/>
    </source>
</evidence>
<keyword evidence="2" id="KW-1185">Reference proteome</keyword>
<name>A0A5N0E6L7_9NOCA</name>
<comment type="caution">
    <text evidence="1">The sequence shown here is derived from an EMBL/GenBank/DDBJ whole genome shotgun (WGS) entry which is preliminary data.</text>
</comment>
<proteinExistence type="predicted"/>
<protein>
    <recommendedName>
        <fullName evidence="3">ESX-1 secretion-associated protein</fullName>
    </recommendedName>
</protein>
<gene>
    <name evidence="1" type="ORF">F3087_36690</name>
</gene>
<evidence type="ECO:0000313" key="2">
    <source>
        <dbReference type="Proteomes" id="UP000323876"/>
    </source>
</evidence>